<dbReference type="PROSITE" id="PS51195">
    <property type="entry name" value="Q_MOTIF"/>
    <property type="match status" value="1"/>
</dbReference>
<feature type="domain" description="Helicase ATP-binding" evidence="7">
    <location>
        <begin position="32"/>
        <end position="203"/>
    </location>
</feature>
<dbReference type="OrthoDB" id="10261904at2759"/>
<dbReference type="GO" id="GO:0005524">
    <property type="term" value="F:ATP binding"/>
    <property type="evidence" value="ECO:0007669"/>
    <property type="project" value="UniProtKB-KW"/>
</dbReference>
<dbReference type="PROSITE" id="PS51192">
    <property type="entry name" value="HELICASE_ATP_BIND_1"/>
    <property type="match status" value="1"/>
</dbReference>
<dbReference type="GO" id="GO:0003676">
    <property type="term" value="F:nucleic acid binding"/>
    <property type="evidence" value="ECO:0007669"/>
    <property type="project" value="InterPro"/>
</dbReference>
<gene>
    <name evidence="11" type="primary">LOC725441</name>
</gene>
<sequence>MTFAELNLSSWLVQQCTFMGLKYPTPIQQNCIPRILAGTDCIGCAKTGSGKTLAFALPILQKLSEDPYGIFALVLTPTRELAFQIADQFSAIGKSIGLKKCIIVGGMDMVVQGLELSKHPHIVVATPGRLADHLESCNTFSLKQIKFLVLDEADRLLEGYFDDQLKTIFEALPKQKQILLFSATMTDTLHKVKHIVSNKAFIWESKDESGIATVKELNQHYVLCPRDIRDSFLVEVIRTFRANNKNGSIIIFTDTCKHCQILSMTLNDVGFKNVALHSMPQMLQQEV</sequence>
<dbReference type="SUPFAM" id="SSF52540">
    <property type="entry name" value="P-loop containing nucleoside triphosphate hydrolases"/>
    <property type="match status" value="2"/>
</dbReference>
<dbReference type="PANTHER" id="PTHR47959">
    <property type="entry name" value="ATP-DEPENDENT RNA HELICASE RHLE-RELATED"/>
    <property type="match status" value="1"/>
</dbReference>
<dbReference type="Pfam" id="PF00270">
    <property type="entry name" value="DEAD"/>
    <property type="match status" value="1"/>
</dbReference>
<dbReference type="GO" id="GO:0003724">
    <property type="term" value="F:RNA helicase activity"/>
    <property type="evidence" value="ECO:0007669"/>
    <property type="project" value="UniProtKB-EC"/>
</dbReference>
<protein>
    <recommendedName>
        <fullName evidence="1">RNA helicase</fullName>
        <ecNumber evidence="1">3.6.4.13</ecNumber>
    </recommendedName>
</protein>
<accession>A0A8B8GSX4</accession>
<keyword evidence="5" id="KW-0067">ATP-binding</keyword>
<evidence type="ECO:0000259" key="8">
    <source>
        <dbReference type="PROSITE" id="PS51195"/>
    </source>
</evidence>
<reference evidence="11" key="2">
    <citation type="submission" date="2025-04" db="UniProtKB">
        <authorList>
            <consortium name="RefSeq"/>
        </authorList>
    </citation>
    <scope>IDENTIFICATION</scope>
    <source>
        <strain evidence="11">DH4</strain>
        <tissue evidence="11">Whole body</tissue>
    </source>
</reference>
<dbReference type="InterPro" id="IPR050079">
    <property type="entry name" value="DEAD_box_RNA_helicase"/>
</dbReference>
<evidence type="ECO:0000256" key="3">
    <source>
        <dbReference type="ARBA" id="ARBA00022801"/>
    </source>
</evidence>
<dbReference type="Proteomes" id="UP000005203">
    <property type="component" value="Linkage group LG2"/>
</dbReference>
<dbReference type="Gene3D" id="3.40.50.300">
    <property type="entry name" value="P-loop containing nucleotide triphosphate hydrolases"/>
    <property type="match status" value="2"/>
</dbReference>
<dbReference type="InterPro" id="IPR011545">
    <property type="entry name" value="DEAD/DEAH_box_helicase_dom"/>
</dbReference>
<dbReference type="InterPro" id="IPR014001">
    <property type="entry name" value="Helicase_ATP-bd"/>
</dbReference>
<dbReference type="FunFam" id="3.40.50.300:FF:000892">
    <property type="entry name" value="probable ATP-dependent RNA helicase DDX49"/>
    <property type="match status" value="1"/>
</dbReference>
<dbReference type="CDD" id="cd17955">
    <property type="entry name" value="DEADc_DDX49"/>
    <property type="match status" value="1"/>
</dbReference>
<evidence type="ECO:0000256" key="5">
    <source>
        <dbReference type="ARBA" id="ARBA00022840"/>
    </source>
</evidence>
<dbReference type="GO" id="GO:0005829">
    <property type="term" value="C:cytosol"/>
    <property type="evidence" value="ECO:0007669"/>
    <property type="project" value="TreeGrafter"/>
</dbReference>
<accession>A0A7M7KZ00</accession>
<evidence type="ECO:0000256" key="1">
    <source>
        <dbReference type="ARBA" id="ARBA00012552"/>
    </source>
</evidence>
<evidence type="ECO:0000313" key="10">
    <source>
        <dbReference type="Proteomes" id="UP000005203"/>
    </source>
</evidence>
<dbReference type="PROSITE" id="PS00039">
    <property type="entry name" value="DEAD_ATP_HELICASE"/>
    <property type="match status" value="1"/>
</dbReference>
<feature type="domain" description="DEAD-box RNA helicase Q" evidence="8">
    <location>
        <begin position="1"/>
        <end position="29"/>
    </location>
</feature>
<dbReference type="EC" id="3.6.4.13" evidence="1"/>
<dbReference type="GeneID" id="725441"/>
<dbReference type="PANTHER" id="PTHR47959:SF24">
    <property type="entry name" value="ATP-DEPENDENT RNA HELICASE"/>
    <property type="match status" value="1"/>
</dbReference>
<name>A0A7M7KZ00_APIME</name>
<evidence type="ECO:0000313" key="11">
    <source>
        <dbReference type="RefSeq" id="XP_026294800.1"/>
    </source>
</evidence>
<keyword evidence="3" id="KW-0378">Hydrolase</keyword>
<evidence type="ECO:0000259" key="7">
    <source>
        <dbReference type="PROSITE" id="PS51192"/>
    </source>
</evidence>
<feature type="short sequence motif" description="Q motif" evidence="6">
    <location>
        <begin position="1"/>
        <end position="29"/>
    </location>
</feature>
<dbReference type="AlphaFoldDB" id="A0A7M7KZ00"/>
<proteinExistence type="predicted"/>
<keyword evidence="2" id="KW-0547">Nucleotide-binding</keyword>
<dbReference type="CTD" id="35917"/>
<evidence type="ECO:0000256" key="2">
    <source>
        <dbReference type="ARBA" id="ARBA00022741"/>
    </source>
</evidence>
<dbReference type="RefSeq" id="XP_026294800.1">
    <property type="nucleotide sequence ID" value="XM_026439015.1"/>
</dbReference>
<dbReference type="GO" id="GO:0016787">
    <property type="term" value="F:hydrolase activity"/>
    <property type="evidence" value="ECO:0007669"/>
    <property type="project" value="UniProtKB-KW"/>
</dbReference>
<dbReference type="InterPro" id="IPR014014">
    <property type="entry name" value="RNA_helicase_DEAD_Q_motif"/>
</dbReference>
<organism evidence="9">
    <name type="scientific">Apis mellifera</name>
    <name type="common">Honeybee</name>
    <dbReference type="NCBI Taxonomy" id="7460"/>
    <lineage>
        <taxon>Eukaryota</taxon>
        <taxon>Metazoa</taxon>
        <taxon>Ecdysozoa</taxon>
        <taxon>Arthropoda</taxon>
        <taxon>Hexapoda</taxon>
        <taxon>Insecta</taxon>
        <taxon>Pterygota</taxon>
        <taxon>Neoptera</taxon>
        <taxon>Endopterygota</taxon>
        <taxon>Hymenoptera</taxon>
        <taxon>Apocrita</taxon>
        <taxon>Aculeata</taxon>
        <taxon>Apoidea</taxon>
        <taxon>Anthophila</taxon>
        <taxon>Apidae</taxon>
        <taxon>Apis</taxon>
    </lineage>
</organism>
<keyword evidence="10" id="KW-1185">Reference proteome</keyword>
<evidence type="ECO:0000313" key="9">
    <source>
        <dbReference type="EnsemblMetazoa" id="XP_026294800"/>
    </source>
</evidence>
<dbReference type="InterPro" id="IPR027417">
    <property type="entry name" value="P-loop_NTPase"/>
</dbReference>
<dbReference type="InterPro" id="IPR000629">
    <property type="entry name" value="RNA-helicase_DEAD-box_CS"/>
</dbReference>
<evidence type="ECO:0000256" key="6">
    <source>
        <dbReference type="PROSITE-ProRule" id="PRU00552"/>
    </source>
</evidence>
<reference evidence="9" key="1">
    <citation type="submission" date="2021-01" db="UniProtKB">
        <authorList>
            <consortium name="EnsemblMetazoa"/>
        </authorList>
    </citation>
    <scope>IDENTIFICATION</scope>
    <source>
        <strain evidence="9">DH4</strain>
    </source>
</reference>
<keyword evidence="4 11" id="KW-0347">Helicase</keyword>
<dbReference type="GO" id="GO:0010468">
    <property type="term" value="P:regulation of gene expression"/>
    <property type="evidence" value="ECO:0007669"/>
    <property type="project" value="UniProtKB-ARBA"/>
</dbReference>
<dbReference type="EnsemblMetazoa" id="XM_026439015">
    <property type="protein sequence ID" value="XP_026294800"/>
    <property type="gene ID" value="LOC725441"/>
</dbReference>
<dbReference type="SMART" id="SM00487">
    <property type="entry name" value="DEXDc"/>
    <property type="match status" value="1"/>
</dbReference>
<evidence type="ECO:0000256" key="4">
    <source>
        <dbReference type="ARBA" id="ARBA00022806"/>
    </source>
</evidence>